<reference evidence="1" key="1">
    <citation type="journal article" date="2018" name="Int. J. Syst. Evol. Microbiol.">
        <title>Carboxylicivirga sediminis sp. nov., isolated from coastal sediment.</title>
        <authorList>
            <person name="Wang F.Q."/>
            <person name="Ren L.H."/>
            <person name="Zou R.J."/>
            <person name="Sun Y.Z."/>
            <person name="Liu X.J."/>
            <person name="Jiang F."/>
            <person name="Liu L.J."/>
        </authorList>
    </citation>
    <scope>NUCLEOTIDE SEQUENCE</scope>
    <source>
        <strain evidence="1">JR1</strain>
    </source>
</reference>
<dbReference type="EMBL" id="JAGTAR010000019">
    <property type="protein sequence ID" value="MBR8536417.1"/>
    <property type="molecule type" value="Genomic_DNA"/>
</dbReference>
<sequence>MMKKTRETYEERAQKLALAVEIAQEIINTSSKLTDIDKKEYLKLGQLVKGYALNPRKGFKRMDSLKYLESDYFVHWNEIENPEGHRFWTELFKKGLYRERRNIIEKVLKRNKIKNIAEFEFINDTIVVAEQTGHITESQFKQLNQLMGDFEFNQKKNKHEAL</sequence>
<reference evidence="1" key="2">
    <citation type="submission" date="2021-04" db="EMBL/GenBank/DDBJ databases">
        <authorList>
            <person name="Zhang T."/>
            <person name="Zhang Y."/>
            <person name="Lu D."/>
            <person name="Zuo D."/>
            <person name="Du Z."/>
        </authorList>
    </citation>
    <scope>NUCLEOTIDE SEQUENCE</scope>
    <source>
        <strain evidence="1">JR1</strain>
    </source>
</reference>
<keyword evidence="2" id="KW-1185">Reference proteome</keyword>
<dbReference type="Proteomes" id="UP000679220">
    <property type="component" value="Unassembled WGS sequence"/>
</dbReference>
<dbReference type="RefSeq" id="WP_212191449.1">
    <property type="nucleotide sequence ID" value="NZ_JAGTAR010000019.1"/>
</dbReference>
<organism evidence="1 2">
    <name type="scientific">Carboxylicivirga sediminis</name>
    <dbReference type="NCBI Taxonomy" id="2006564"/>
    <lineage>
        <taxon>Bacteria</taxon>
        <taxon>Pseudomonadati</taxon>
        <taxon>Bacteroidota</taxon>
        <taxon>Bacteroidia</taxon>
        <taxon>Marinilabiliales</taxon>
        <taxon>Marinilabiliaceae</taxon>
        <taxon>Carboxylicivirga</taxon>
    </lineage>
</organism>
<evidence type="ECO:0000313" key="1">
    <source>
        <dbReference type="EMBL" id="MBR8536417.1"/>
    </source>
</evidence>
<comment type="caution">
    <text evidence="1">The sequence shown here is derived from an EMBL/GenBank/DDBJ whole genome shotgun (WGS) entry which is preliminary data.</text>
</comment>
<evidence type="ECO:0000313" key="2">
    <source>
        <dbReference type="Proteomes" id="UP000679220"/>
    </source>
</evidence>
<accession>A0A941F4U7</accession>
<gene>
    <name evidence="1" type="ORF">KDU71_12665</name>
</gene>
<dbReference type="AlphaFoldDB" id="A0A941F4U7"/>
<name>A0A941F4U7_9BACT</name>
<proteinExistence type="predicted"/>
<protein>
    <submittedName>
        <fullName evidence="1">Uncharacterized protein</fullName>
    </submittedName>
</protein>